<feature type="region of interest" description="Disordered" evidence="7">
    <location>
        <begin position="876"/>
        <end position="1010"/>
    </location>
</feature>
<evidence type="ECO:0000256" key="3">
    <source>
        <dbReference type="ARBA" id="ARBA00022692"/>
    </source>
</evidence>
<sequence length="1010" mass="113275">MTLKTLDVYYHQHSRLSQIKSSWKTMSLSLLLLLVVCSLCKTSCAFDMNTKLNLKPTKYTDWSKNVTYKSTTDYNARGMKPLYDITQKVMWLLIGGENPIPDGYLTFKDSTVQLGPKVERNEWGDLILHYWPILLIVLIVGVLVASMPIIGLCFCCCRCAGACGGRSEPFDKKHDTCRRVFLGFFLILLATGILFGVIVAFATNSYMQYGIDESTAVVRAGSNDTQTFLDVTSEQLEYVLVNNYKQLSDQLELILRETSDFIITQLEQKSMAVSVGYLTDFLKKLPDLKGKLQKMKLITNDLRVYASQLSDGLRGVKRDLLVMLNKCSDQSCKEVLNRYEIGKLDANGIHYDQLPDVTSIIENLEQLISDDIASAGERGNKALKAMRKHLNDTIAIYTPQIVDAITKAGEGLHKASNDIKTKLQNVSKIIGTNTHKYTNIADNYRNEYGPYRFYVGIAVCSVLLLVLVCLVAALLCGICGKRPDGYGDDCCNKGSGSRFLMFAVAIIFLTISAITLIALIHFLVGIVAYRGVCVPLKDPQNDAVFAEFDNLVDLNEIMYPSKIKGKAASGSLPPFRISHVIAACKANQTIYEVLHINNLVDIHEINEYPSHYKINQTLENLVQGIDFDDRGVEILTVADKQRILSLRDSALKDFDSSHFIDNLNDDITKHSLTEIANQLRETANKILSPDMKDVQVSLRNQALHLETYDQNLVIPMKNQSSELIKLAQDLDKTLSYKDRPFQESIPLLVQEIERAQAFIQKDGRAFVKATAEDFTNHFAGEIMRYLNMVVTSVEKKIGICAPMAKVYDAGVVATCNSIVDPLNGFWAGVMWCVILFLPTLIVAVKLSSLYQKSDPYPGPLVESEYLYDAYSERDHIPLANGPKNKRRKNKDRRRRDYYEDPVGSTSHGIPPVAAGARDTRYSDMAPNGPKNKRRKNKDRRRRDYYEDPVGSTSHGIPPVAAGARDTRYSDMAPKHWDGGPPRYQNPPMAPPASEYERPPPYYYPGASDQD</sequence>
<feature type="transmembrane region" description="Helical" evidence="8">
    <location>
        <begin position="453"/>
        <end position="478"/>
    </location>
</feature>
<comment type="caution">
    <text evidence="10">The sequence shown here is derived from an EMBL/GenBank/DDBJ whole genome shotgun (WGS) entry which is preliminary data.</text>
</comment>
<evidence type="ECO:0000256" key="9">
    <source>
        <dbReference type="SAM" id="SignalP"/>
    </source>
</evidence>
<evidence type="ECO:0000256" key="2">
    <source>
        <dbReference type="ARBA" id="ARBA00006058"/>
    </source>
</evidence>
<feature type="compositionally biased region" description="Basic and acidic residues" evidence="7">
    <location>
        <begin position="964"/>
        <end position="977"/>
    </location>
</feature>
<dbReference type="Proteomes" id="UP000037069">
    <property type="component" value="Unassembled WGS sequence"/>
</dbReference>
<keyword evidence="9" id="KW-0732">Signal</keyword>
<proteinExistence type="inferred from homology"/>
<keyword evidence="6" id="KW-0325">Glycoprotein</keyword>
<accession>A0A0L0CCD5</accession>
<evidence type="ECO:0000256" key="6">
    <source>
        <dbReference type="ARBA" id="ARBA00023180"/>
    </source>
</evidence>
<dbReference type="PANTHER" id="PTHR22730:SF1">
    <property type="entry name" value="PROMININ-LIKE PROTEIN"/>
    <property type="match status" value="1"/>
</dbReference>
<dbReference type="PANTHER" id="PTHR22730">
    <property type="entry name" value="PROMININ PROM PROTEIN"/>
    <property type="match status" value="1"/>
</dbReference>
<feature type="transmembrane region" description="Helical" evidence="8">
    <location>
        <begin position="499"/>
        <end position="529"/>
    </location>
</feature>
<comment type="similarity">
    <text evidence="2">Belongs to the prominin family.</text>
</comment>
<dbReference type="InterPro" id="IPR008795">
    <property type="entry name" value="Prominin"/>
</dbReference>
<evidence type="ECO:0000256" key="8">
    <source>
        <dbReference type="SAM" id="Phobius"/>
    </source>
</evidence>
<dbReference type="EMBL" id="JRES01000611">
    <property type="protein sequence ID" value="KNC29872.1"/>
    <property type="molecule type" value="Genomic_DNA"/>
</dbReference>
<feature type="transmembrane region" description="Helical" evidence="8">
    <location>
        <begin position="130"/>
        <end position="159"/>
    </location>
</feature>
<protein>
    <submittedName>
        <fullName evidence="10">Prominin-like protein</fullName>
    </submittedName>
</protein>
<feature type="signal peptide" evidence="9">
    <location>
        <begin position="1"/>
        <end position="45"/>
    </location>
</feature>
<keyword evidence="5 8" id="KW-0472">Membrane</keyword>
<dbReference type="OMA" id="CGNTKER"/>
<dbReference type="AlphaFoldDB" id="A0A0L0CCD5"/>
<comment type="subcellular location">
    <subcellularLocation>
        <location evidence="1">Membrane</location>
        <topology evidence="1">Multi-pass membrane protein</topology>
    </subcellularLocation>
</comment>
<evidence type="ECO:0000256" key="7">
    <source>
        <dbReference type="SAM" id="MobiDB-lite"/>
    </source>
</evidence>
<evidence type="ECO:0000256" key="4">
    <source>
        <dbReference type="ARBA" id="ARBA00022989"/>
    </source>
</evidence>
<organism evidence="10 11">
    <name type="scientific">Lucilia cuprina</name>
    <name type="common">Green bottle fly</name>
    <name type="synonym">Australian sheep blowfly</name>
    <dbReference type="NCBI Taxonomy" id="7375"/>
    <lineage>
        <taxon>Eukaryota</taxon>
        <taxon>Metazoa</taxon>
        <taxon>Ecdysozoa</taxon>
        <taxon>Arthropoda</taxon>
        <taxon>Hexapoda</taxon>
        <taxon>Insecta</taxon>
        <taxon>Pterygota</taxon>
        <taxon>Neoptera</taxon>
        <taxon>Endopterygota</taxon>
        <taxon>Diptera</taxon>
        <taxon>Brachycera</taxon>
        <taxon>Muscomorpha</taxon>
        <taxon>Oestroidea</taxon>
        <taxon>Calliphoridae</taxon>
        <taxon>Luciliinae</taxon>
        <taxon>Lucilia</taxon>
    </lineage>
</organism>
<evidence type="ECO:0000313" key="11">
    <source>
        <dbReference type="Proteomes" id="UP000037069"/>
    </source>
</evidence>
<reference evidence="10 11" key="1">
    <citation type="journal article" date="2015" name="Nat. Commun.">
        <title>Lucilia cuprina genome unlocks parasitic fly biology to underpin future interventions.</title>
        <authorList>
            <person name="Anstead C.A."/>
            <person name="Korhonen P.K."/>
            <person name="Young N.D."/>
            <person name="Hall R.S."/>
            <person name="Jex A.R."/>
            <person name="Murali S.C."/>
            <person name="Hughes D.S."/>
            <person name="Lee S.F."/>
            <person name="Perry T."/>
            <person name="Stroehlein A.J."/>
            <person name="Ansell B.R."/>
            <person name="Breugelmans B."/>
            <person name="Hofmann A."/>
            <person name="Qu J."/>
            <person name="Dugan S."/>
            <person name="Lee S.L."/>
            <person name="Chao H."/>
            <person name="Dinh H."/>
            <person name="Han Y."/>
            <person name="Doddapaneni H.V."/>
            <person name="Worley K.C."/>
            <person name="Muzny D.M."/>
            <person name="Ioannidis P."/>
            <person name="Waterhouse R.M."/>
            <person name="Zdobnov E.M."/>
            <person name="James P.J."/>
            <person name="Bagnall N.H."/>
            <person name="Kotze A.C."/>
            <person name="Gibbs R.A."/>
            <person name="Richards S."/>
            <person name="Batterham P."/>
            <person name="Gasser R.B."/>
        </authorList>
    </citation>
    <scope>NUCLEOTIDE SEQUENCE [LARGE SCALE GENOMIC DNA]</scope>
    <source>
        <strain evidence="10 11">LS</strain>
        <tissue evidence="10">Full body</tissue>
    </source>
</reference>
<feature type="compositionally biased region" description="Basic residues" evidence="7">
    <location>
        <begin position="930"/>
        <end position="942"/>
    </location>
</feature>
<keyword evidence="11" id="KW-1185">Reference proteome</keyword>
<evidence type="ECO:0000256" key="5">
    <source>
        <dbReference type="ARBA" id="ARBA00023136"/>
    </source>
</evidence>
<evidence type="ECO:0000256" key="1">
    <source>
        <dbReference type="ARBA" id="ARBA00004141"/>
    </source>
</evidence>
<dbReference type="GO" id="GO:0016020">
    <property type="term" value="C:membrane"/>
    <property type="evidence" value="ECO:0007669"/>
    <property type="project" value="UniProtKB-SubCell"/>
</dbReference>
<keyword evidence="4 8" id="KW-1133">Transmembrane helix</keyword>
<dbReference type="Pfam" id="PF05478">
    <property type="entry name" value="Prominin"/>
    <property type="match status" value="1"/>
</dbReference>
<evidence type="ECO:0000313" key="10">
    <source>
        <dbReference type="EMBL" id="KNC29872.1"/>
    </source>
</evidence>
<feature type="transmembrane region" description="Helical" evidence="8">
    <location>
        <begin position="180"/>
        <end position="202"/>
    </location>
</feature>
<dbReference type="STRING" id="7375.A0A0L0CCD5"/>
<dbReference type="OrthoDB" id="6229420at2759"/>
<name>A0A0L0CCD5_LUCCU</name>
<feature type="compositionally biased region" description="Basic residues" evidence="7">
    <location>
        <begin position="883"/>
        <end position="895"/>
    </location>
</feature>
<gene>
    <name evidence="10" type="ORF">FF38_13518</name>
</gene>
<keyword evidence="3 8" id="KW-0812">Transmembrane</keyword>
<feature type="chain" id="PRO_5005536069" evidence="9">
    <location>
        <begin position="46"/>
        <end position="1010"/>
    </location>
</feature>
<feature type="transmembrane region" description="Helical" evidence="8">
    <location>
        <begin position="824"/>
        <end position="844"/>
    </location>
</feature>